<keyword evidence="6" id="KW-0472">Membrane</keyword>
<feature type="domain" description="Dystroglycan-type cadherin-like" evidence="8">
    <location>
        <begin position="1330"/>
        <end position="1431"/>
    </location>
</feature>
<gene>
    <name evidence="9" type="ORF">NEJAP_2186</name>
</gene>
<evidence type="ECO:0000313" key="9">
    <source>
        <dbReference type="EMBL" id="BBB30134.1"/>
    </source>
</evidence>
<evidence type="ECO:0000256" key="3">
    <source>
        <dbReference type="ARBA" id="ARBA00004613"/>
    </source>
</evidence>
<evidence type="ECO:0000259" key="8">
    <source>
        <dbReference type="SMART" id="SM00736"/>
    </source>
</evidence>
<evidence type="ECO:0000313" key="10">
    <source>
        <dbReference type="Proteomes" id="UP000595332"/>
    </source>
</evidence>
<dbReference type="NCBIfam" id="NF041518">
    <property type="entry name" value="choice_anch_Q"/>
    <property type="match status" value="1"/>
</dbReference>
<dbReference type="RefSeq" id="WP_201347343.1">
    <property type="nucleotide sequence ID" value="NZ_AP014546.1"/>
</dbReference>
<dbReference type="InterPro" id="IPR059226">
    <property type="entry name" value="Choice_anch_Q_dom"/>
</dbReference>
<name>A0A7R6SW01_9GAMM</name>
<dbReference type="Pfam" id="PF14252">
    <property type="entry name" value="DUF4347"/>
    <property type="match status" value="1"/>
</dbReference>
<reference evidence="9 10" key="1">
    <citation type="journal article" date="2008" name="Int. J. Syst. Evol. Microbiol.">
        <title>Neptunomonas japonica sp. nov., an Osedax japonicus symbiont-like bacterium isolated from sediment adjacent to sperm whale carcasses off Kagoshima, Japan.</title>
        <authorList>
            <person name="Miyazaki M."/>
            <person name="Nogi Y."/>
            <person name="Fujiwara Y."/>
            <person name="Kawato M."/>
            <person name="Kubokawa K."/>
            <person name="Horikoshi K."/>
        </authorList>
    </citation>
    <scope>NUCLEOTIDE SEQUENCE [LARGE SCALE GENOMIC DNA]</scope>
    <source>
        <strain evidence="9 10">JAMM 1380</strain>
    </source>
</reference>
<protein>
    <recommendedName>
        <fullName evidence="8">Dystroglycan-type cadherin-like domain-containing protein</fullName>
    </recommendedName>
</protein>
<sequence length="1732" mass="180751">MAGADNLRNKKAMQESYILELLEPRIMLSADPFGAAEVAVDLLLGEQDEVAYKVIAPAIAPSTELEPLDIASVTTLFASQDLLSDSLYSNLQPEDGAFVSVFENETARIELIIIDSAVSNQQQLLQQIIPPDSHVNYQIHYLDQDSEGINQISELLNQYSQVDAVHILSHGKSDGVQLGSAWVNTETLNQQAEQITQWSSILTDDADILLYGCDVTSSEAGMNFVQALQRLTGADIAASDDKTGAQSLGGDWDLEYQVGQVESVTFSANSTQQWNGLLDIFTVDDDADTIDVNPGDGNALDASGNTTLRAAIMEANAQGGSHTINLDADTYTLTIGGKGDAFAATGDLDITANITLSGAGVAQTTINAAGVDRIFDLQASGSLNVSGIKLQGGEVTTGGVPEGGGALRIVADATVTASDVEFSGNAAENGGAISNAGTLNLYDSTIDNNSATQQGGGIDTTGTTTLERVTVSNNTNSGTKGGGIMVGNGGLTATNLTVSGNSSASDGGGIYTLRPITLISATITDNTATWGSGIYTQGAGSVDLSNTIVAGNNTSSDLYGTFVSSNNNLIGNVGTATGLTDGVSGDQVGSAGSPIDPLLSTLQDNGGPTLTHALLAGSTAIDTGNGAAPATDQRGITRPQDGDGDAVATADIGAFEFELAKVISSDGQGSAKATAMDASGNYVVVWSQQNSDSDGWGVFAQRFDIAGTAQGTEIQINQTTADDQRWASVGMRSSGEFVVSWNSSNQDGSASSIYARQFNADGTAAGSEFRVNTQMGAQTNASLDVDSTGNFIVVWQGNGPADSNGVFFRRFDAAGTAVDASEIIAHTATDGTTSEFDPVVAWQTGGKFVVAWEQDDNKVYFQRFDNTGAMLGAKTQIDSLFSNSSGLSIDANSSGDFVFAYRDEVLSGAIYARAYYEDGSSAYTNGNLTIWAKLTDAQNPTVAMQDSGDVLVAYQTTLAGGDIHLQRINADGSLQGSATAFVTDVGDQSMPALAMLDLSNYALAWNDTSNANVATLVFNNTADLWLSTNGNASYDGAVTWGSNDIVAFGNPDLNLELENGISANTDGTFNVEFSLPQNVRAMHYVNSVVTVDTNTIAGGLGTYELQPGQIVLSMRAGSDFTVPTLAGGTLTVNNTDVLVYTSSTGIYEMLLEDAIKKPDTNAANIHAITIVEQETTIGVDTTLAAGTYLIARSDPAVHSDISTYDNTNGRQDLLLGGNFLSDTEHIQGLELLEAELIVGGTTLAQGTLLISINTDMTVGTSGSNTVSGEKEDIIALTVKATEQDSAPDTDVDAQILFDGSDVSLVVAGDTEINGLTLMGNNLEPINNDPTLNNALIDQNTTQDTAFSYTFAAGSFGDVDVSDTLTYSATLSSGAALPSWLTFDNATRTFSGTPLNADVGTLTVDVIADDGNGGTPATDGFSLVITNTNDLPGGSITIASDGSPAENVVLSVIDTLTDEDGLGTITYHWLRNGTDIGSTGSTYTLVDVDIGQTITVEARYIDMSGVAERLSSVPLHVDVTPIEIIPTVVVSATAPVLSESVEDPEAEEVVEDVISDIETVVAPAVKVVAVTPEELEAFVEPEIPNFTIEDVKPNQVIKPLALAIGNQTSIVTDLKANWAQLSDPLLLVNSSGFMDGLDEAEKAFQKQMSLDQMVVGSGIAMSTGLSIGYVTWLIRSGVLLSSVLTSLPAWRFVDPLPILSKMDGADLYDDEEDSLEELVQKEAAEDESMSKDP</sequence>
<dbReference type="EMBL" id="AP014546">
    <property type="protein sequence ID" value="BBB30134.1"/>
    <property type="molecule type" value="Genomic_DNA"/>
</dbReference>
<proteinExistence type="predicted"/>
<evidence type="ECO:0000256" key="1">
    <source>
        <dbReference type="ARBA" id="ARBA00004196"/>
    </source>
</evidence>
<dbReference type="Gene3D" id="2.60.40.2700">
    <property type="match status" value="1"/>
</dbReference>
<evidence type="ECO:0000256" key="5">
    <source>
        <dbReference type="ARBA" id="ARBA00022729"/>
    </source>
</evidence>
<keyword evidence="7" id="KW-0998">Cell outer membrane</keyword>
<dbReference type="SUPFAM" id="SSF49313">
    <property type="entry name" value="Cadherin-like"/>
    <property type="match status" value="1"/>
</dbReference>
<dbReference type="InterPro" id="IPR011050">
    <property type="entry name" value="Pectin_lyase_fold/virulence"/>
</dbReference>
<comment type="subcellular location">
    <subcellularLocation>
        <location evidence="1">Cell envelope</location>
    </subcellularLocation>
    <subcellularLocation>
        <location evidence="2">Cell outer membrane</location>
    </subcellularLocation>
    <subcellularLocation>
        <location evidence="3">Secreted</location>
    </subcellularLocation>
</comment>
<dbReference type="InterPro" id="IPR003368">
    <property type="entry name" value="POMP_repeat"/>
</dbReference>
<dbReference type="NCBIfam" id="NF012209">
    <property type="entry name" value="LEPR-8K"/>
    <property type="match status" value="1"/>
</dbReference>
<dbReference type="InterPro" id="IPR015919">
    <property type="entry name" value="Cadherin-like_sf"/>
</dbReference>
<evidence type="ECO:0000256" key="6">
    <source>
        <dbReference type="ARBA" id="ARBA00023136"/>
    </source>
</evidence>
<dbReference type="Proteomes" id="UP000595332">
    <property type="component" value="Chromosome"/>
</dbReference>
<dbReference type="InterPro" id="IPR025592">
    <property type="entry name" value="DUF4347"/>
</dbReference>
<organism evidence="9 10">
    <name type="scientific">Neptunomonas japonica JAMM 1380</name>
    <dbReference type="NCBI Taxonomy" id="1441457"/>
    <lineage>
        <taxon>Bacteria</taxon>
        <taxon>Pseudomonadati</taxon>
        <taxon>Pseudomonadota</taxon>
        <taxon>Gammaproteobacteria</taxon>
        <taxon>Oceanospirillales</taxon>
        <taxon>Oceanospirillaceae</taxon>
        <taxon>Neptunomonas</taxon>
    </lineage>
</organism>
<dbReference type="SUPFAM" id="SSF51126">
    <property type="entry name" value="Pectin lyase-like"/>
    <property type="match status" value="1"/>
</dbReference>
<dbReference type="Pfam" id="PF02415">
    <property type="entry name" value="Chlam_PMP"/>
    <property type="match status" value="1"/>
</dbReference>
<dbReference type="GO" id="GO:0005576">
    <property type="term" value="C:extracellular region"/>
    <property type="evidence" value="ECO:0007669"/>
    <property type="project" value="UniProtKB-SubCell"/>
</dbReference>
<evidence type="ECO:0000256" key="2">
    <source>
        <dbReference type="ARBA" id="ARBA00004442"/>
    </source>
</evidence>
<keyword evidence="10" id="KW-1185">Reference proteome</keyword>
<dbReference type="KEGG" id="njp:NEJAP_2186"/>
<dbReference type="GO" id="GO:0009279">
    <property type="term" value="C:cell outer membrane"/>
    <property type="evidence" value="ECO:0007669"/>
    <property type="project" value="UniProtKB-SubCell"/>
</dbReference>
<dbReference type="SMART" id="SM00736">
    <property type="entry name" value="CADG"/>
    <property type="match status" value="1"/>
</dbReference>
<dbReference type="InterPro" id="IPR006644">
    <property type="entry name" value="Cadg"/>
</dbReference>
<dbReference type="InterPro" id="IPR013783">
    <property type="entry name" value="Ig-like_fold"/>
</dbReference>
<dbReference type="InterPro" id="IPR053786">
    <property type="entry name" value="LEPRxLL_CS"/>
</dbReference>
<dbReference type="Pfam" id="PF05345">
    <property type="entry name" value="He_PIG"/>
    <property type="match status" value="1"/>
</dbReference>
<dbReference type="GO" id="GO:0005509">
    <property type="term" value="F:calcium ion binding"/>
    <property type="evidence" value="ECO:0007669"/>
    <property type="project" value="InterPro"/>
</dbReference>
<evidence type="ECO:0000256" key="7">
    <source>
        <dbReference type="ARBA" id="ARBA00023237"/>
    </source>
</evidence>
<keyword evidence="5" id="KW-0732">Signal</keyword>
<evidence type="ECO:0000256" key="4">
    <source>
        <dbReference type="ARBA" id="ARBA00022525"/>
    </source>
</evidence>
<accession>A0A7R6SW01</accession>
<dbReference type="Gene3D" id="2.60.40.10">
    <property type="entry name" value="Immunoglobulins"/>
    <property type="match status" value="1"/>
</dbReference>
<keyword evidence="4" id="KW-0964">Secreted</keyword>